<reference evidence="13 14" key="1">
    <citation type="journal article" date="2022" name="Nat. Plants">
        <title>Genomes of leafy and leafless Platanthera orchids illuminate the evolution of mycoheterotrophy.</title>
        <authorList>
            <person name="Li M.H."/>
            <person name="Liu K.W."/>
            <person name="Li Z."/>
            <person name="Lu H.C."/>
            <person name="Ye Q.L."/>
            <person name="Zhang D."/>
            <person name="Wang J.Y."/>
            <person name="Li Y.F."/>
            <person name="Zhong Z.M."/>
            <person name="Liu X."/>
            <person name="Yu X."/>
            <person name="Liu D.K."/>
            <person name="Tu X.D."/>
            <person name="Liu B."/>
            <person name="Hao Y."/>
            <person name="Liao X.Y."/>
            <person name="Jiang Y.T."/>
            <person name="Sun W.H."/>
            <person name="Chen J."/>
            <person name="Chen Y.Q."/>
            <person name="Ai Y."/>
            <person name="Zhai J.W."/>
            <person name="Wu S.S."/>
            <person name="Zhou Z."/>
            <person name="Hsiao Y.Y."/>
            <person name="Wu W.L."/>
            <person name="Chen Y.Y."/>
            <person name="Lin Y.F."/>
            <person name="Hsu J.L."/>
            <person name="Li C.Y."/>
            <person name="Wang Z.W."/>
            <person name="Zhao X."/>
            <person name="Zhong W.Y."/>
            <person name="Ma X.K."/>
            <person name="Ma L."/>
            <person name="Huang J."/>
            <person name="Chen G.Z."/>
            <person name="Huang M.Z."/>
            <person name="Huang L."/>
            <person name="Peng D.H."/>
            <person name="Luo Y.B."/>
            <person name="Zou S.Q."/>
            <person name="Chen S.P."/>
            <person name="Lan S."/>
            <person name="Tsai W.C."/>
            <person name="Van de Peer Y."/>
            <person name="Liu Z.J."/>
        </authorList>
    </citation>
    <scope>NUCLEOTIDE SEQUENCE [LARGE SCALE GENOMIC DNA]</scope>
    <source>
        <strain evidence="13">Lor288</strain>
    </source>
</reference>
<dbReference type="EMBL" id="JBBWWR010000019">
    <property type="protein sequence ID" value="KAK8942096.1"/>
    <property type="molecule type" value="Genomic_DNA"/>
</dbReference>
<dbReference type="Gene3D" id="1.20.120.1770">
    <property type="match status" value="1"/>
</dbReference>
<comment type="caution">
    <text evidence="13">The sequence shown here is derived from an EMBL/GenBank/DDBJ whole genome shotgun (WGS) entry which is preliminary data.</text>
</comment>
<dbReference type="CDD" id="cd08766">
    <property type="entry name" value="Cyt_b561_ACYB-1_like"/>
    <property type="match status" value="1"/>
</dbReference>
<feature type="domain" description="Cytochrome b561" evidence="12">
    <location>
        <begin position="13"/>
        <end position="209"/>
    </location>
</feature>
<evidence type="ECO:0000313" key="14">
    <source>
        <dbReference type="Proteomes" id="UP001412067"/>
    </source>
</evidence>
<feature type="transmembrane region" description="Helical" evidence="11">
    <location>
        <begin position="84"/>
        <end position="102"/>
    </location>
</feature>
<keyword evidence="5 11" id="KW-0812">Transmembrane</keyword>
<keyword evidence="8 11" id="KW-1133">Transmembrane helix</keyword>
<protein>
    <submittedName>
        <fullName evidence="13">Ascorbate-specific transmembrane electron transporter 1</fullName>
    </submittedName>
</protein>
<keyword evidence="6" id="KW-0479">Metal-binding</keyword>
<proteinExistence type="predicted"/>
<keyword evidence="10 11" id="KW-0472">Membrane</keyword>
<evidence type="ECO:0000256" key="1">
    <source>
        <dbReference type="ARBA" id="ARBA00001970"/>
    </source>
</evidence>
<dbReference type="Proteomes" id="UP001412067">
    <property type="component" value="Unassembled WGS sequence"/>
</dbReference>
<dbReference type="InterPro" id="IPR006593">
    <property type="entry name" value="Cyt_b561/ferric_Rdtase_TM"/>
</dbReference>
<evidence type="ECO:0000256" key="10">
    <source>
        <dbReference type="ARBA" id="ARBA00023136"/>
    </source>
</evidence>
<comment type="subcellular location">
    <subcellularLocation>
        <location evidence="2">Membrane</location>
        <topology evidence="2">Multi-pass membrane protein</topology>
    </subcellularLocation>
</comment>
<evidence type="ECO:0000256" key="8">
    <source>
        <dbReference type="ARBA" id="ARBA00022989"/>
    </source>
</evidence>
<feature type="transmembrane region" description="Helical" evidence="11">
    <location>
        <begin position="189"/>
        <end position="210"/>
    </location>
</feature>
<comment type="cofactor">
    <cofactor evidence="1">
        <name>heme b</name>
        <dbReference type="ChEBI" id="CHEBI:60344"/>
    </cofactor>
</comment>
<evidence type="ECO:0000256" key="6">
    <source>
        <dbReference type="ARBA" id="ARBA00022723"/>
    </source>
</evidence>
<dbReference type="PANTHER" id="PTHR10106:SF43">
    <property type="entry name" value="CYTOCHROME B561 FAMILY PROTEIN, EXPRESSED"/>
    <property type="match status" value="1"/>
</dbReference>
<gene>
    <name evidence="13" type="ORF">KSP40_PGU010834</name>
</gene>
<evidence type="ECO:0000256" key="5">
    <source>
        <dbReference type="ARBA" id="ARBA00022692"/>
    </source>
</evidence>
<dbReference type="InterPro" id="IPR043205">
    <property type="entry name" value="CYB561/CYBRD1-like"/>
</dbReference>
<feature type="transmembrane region" description="Helical" evidence="11">
    <location>
        <begin position="12"/>
        <end position="32"/>
    </location>
</feature>
<feature type="transmembrane region" description="Helical" evidence="11">
    <location>
        <begin position="153"/>
        <end position="177"/>
    </location>
</feature>
<evidence type="ECO:0000256" key="7">
    <source>
        <dbReference type="ARBA" id="ARBA00022982"/>
    </source>
</evidence>
<sequence length="216" mass="22927">MAFVVAASHVGVAAHVLALTAAILVVVWVVHFGGGANLNSDDPDLIFNVHPLVMVLGFILVIGEAIMAYKTVPSQRSVQKRVHMLLHLVALGLGILGIHAAFKFHRESQTPNLSTLHSWLGISTICLFALQWALGFLYFWFPGGAPPVRAMMAPVHSAAGVAVFLMAICTAETGLMQKGGGGPGPETRLINFAGLILLLFGLFVCLSTAIPRIISI</sequence>
<keyword evidence="4" id="KW-0349">Heme</keyword>
<keyword evidence="14" id="KW-1185">Reference proteome</keyword>
<evidence type="ECO:0000313" key="13">
    <source>
        <dbReference type="EMBL" id="KAK8942096.1"/>
    </source>
</evidence>
<dbReference type="PROSITE" id="PS50939">
    <property type="entry name" value="CYTOCHROME_B561"/>
    <property type="match status" value="1"/>
</dbReference>
<dbReference type="Pfam" id="PF03188">
    <property type="entry name" value="Cytochrom_B561"/>
    <property type="match status" value="1"/>
</dbReference>
<keyword evidence="7" id="KW-0249">Electron transport</keyword>
<evidence type="ECO:0000256" key="4">
    <source>
        <dbReference type="ARBA" id="ARBA00022617"/>
    </source>
</evidence>
<evidence type="ECO:0000256" key="2">
    <source>
        <dbReference type="ARBA" id="ARBA00004141"/>
    </source>
</evidence>
<accession>A0ABR2LIU4</accession>
<feature type="transmembrane region" description="Helical" evidence="11">
    <location>
        <begin position="122"/>
        <end position="141"/>
    </location>
</feature>
<evidence type="ECO:0000259" key="12">
    <source>
        <dbReference type="PROSITE" id="PS50939"/>
    </source>
</evidence>
<keyword evidence="9" id="KW-0408">Iron</keyword>
<feature type="transmembrane region" description="Helical" evidence="11">
    <location>
        <begin position="52"/>
        <end position="72"/>
    </location>
</feature>
<dbReference type="SMART" id="SM00665">
    <property type="entry name" value="B561"/>
    <property type="match status" value="1"/>
</dbReference>
<evidence type="ECO:0000256" key="3">
    <source>
        <dbReference type="ARBA" id="ARBA00022448"/>
    </source>
</evidence>
<evidence type="ECO:0000256" key="9">
    <source>
        <dbReference type="ARBA" id="ARBA00023004"/>
    </source>
</evidence>
<evidence type="ECO:0000256" key="11">
    <source>
        <dbReference type="SAM" id="Phobius"/>
    </source>
</evidence>
<organism evidence="13 14">
    <name type="scientific">Platanthera guangdongensis</name>
    <dbReference type="NCBI Taxonomy" id="2320717"/>
    <lineage>
        <taxon>Eukaryota</taxon>
        <taxon>Viridiplantae</taxon>
        <taxon>Streptophyta</taxon>
        <taxon>Embryophyta</taxon>
        <taxon>Tracheophyta</taxon>
        <taxon>Spermatophyta</taxon>
        <taxon>Magnoliopsida</taxon>
        <taxon>Liliopsida</taxon>
        <taxon>Asparagales</taxon>
        <taxon>Orchidaceae</taxon>
        <taxon>Orchidoideae</taxon>
        <taxon>Orchideae</taxon>
        <taxon>Orchidinae</taxon>
        <taxon>Platanthera</taxon>
    </lineage>
</organism>
<dbReference type="PANTHER" id="PTHR10106">
    <property type="entry name" value="CYTOCHROME B561-RELATED"/>
    <property type="match status" value="1"/>
</dbReference>
<name>A0ABR2LIU4_9ASPA</name>
<keyword evidence="3" id="KW-0813">Transport</keyword>